<name>A0ABX4I7V3_9LACT</name>
<proteinExistence type="predicted"/>
<accession>A0ABX4I7V3</accession>
<gene>
    <name evidence="1" type="ORF">RR45_GL001804</name>
</gene>
<evidence type="ECO:0000313" key="2">
    <source>
        <dbReference type="Proteomes" id="UP000218979"/>
    </source>
</evidence>
<dbReference type="EMBL" id="JXJT01000006">
    <property type="protein sequence ID" value="PCS03985.1"/>
    <property type="molecule type" value="Genomic_DNA"/>
</dbReference>
<protein>
    <submittedName>
        <fullName evidence="1">Uncharacterized protein</fullName>
    </submittedName>
</protein>
<comment type="caution">
    <text evidence="1">The sequence shown here is derived from an EMBL/GenBank/DDBJ whole genome shotgun (WGS) entry which is preliminary data.</text>
</comment>
<organism evidence="1 2">
    <name type="scientific">Pseudolactococcus chungangensis CAU 28 = DSM 22330</name>
    <dbReference type="NCBI Taxonomy" id="1122154"/>
    <lineage>
        <taxon>Bacteria</taxon>
        <taxon>Bacillati</taxon>
        <taxon>Bacillota</taxon>
        <taxon>Bacilli</taxon>
        <taxon>Lactobacillales</taxon>
        <taxon>Streptococcaceae</taxon>
        <taxon>Pseudolactococcus</taxon>
    </lineage>
</organism>
<dbReference type="Proteomes" id="UP000218979">
    <property type="component" value="Unassembled WGS sequence"/>
</dbReference>
<sequence>MDTMTLSGGVDAESQILPQKFDLGRWVKSRELSFVYPDKR</sequence>
<keyword evidence="2" id="KW-1185">Reference proteome</keyword>
<evidence type="ECO:0000313" key="1">
    <source>
        <dbReference type="EMBL" id="PCS03985.1"/>
    </source>
</evidence>
<reference evidence="1 2" key="1">
    <citation type="submission" date="2014-12" db="EMBL/GenBank/DDBJ databases">
        <title>Draft genome sequences of 10 type strains of Lactococcus.</title>
        <authorList>
            <person name="Sun Z."/>
            <person name="Zhong Z."/>
            <person name="Liu W."/>
            <person name="Zhang W."/>
            <person name="Zhang H."/>
        </authorList>
    </citation>
    <scope>NUCLEOTIDE SEQUENCE [LARGE SCALE GENOMIC DNA]</scope>
    <source>
        <strain evidence="1 2">DSM 22330</strain>
    </source>
</reference>